<reference evidence="3" key="1">
    <citation type="submission" date="2021-05" db="UniProtKB">
        <authorList>
            <consortium name="EnsemblPlants"/>
        </authorList>
    </citation>
    <scope>IDENTIFICATION</scope>
    <source>
        <strain evidence="3">subsp. malaccensis</strain>
    </source>
</reference>
<dbReference type="SUPFAM" id="SSF63748">
    <property type="entry name" value="Tudor/PWWP/MBT"/>
    <property type="match status" value="1"/>
</dbReference>
<dbReference type="SMART" id="SM00293">
    <property type="entry name" value="PWWP"/>
    <property type="match status" value="1"/>
</dbReference>
<sequence>METLEATEPMSGESPTQPQSSGSPQPPLAPSERRLLESTYLADAAADGASVAANLAPVTPSGTEAKDDVDAYFGNGGLGLGSVTGEALEGIPIAVGDLVWGKTKNHPWWPALVSDPSRAPIDAKKAHLSDVSLLLVYCFGSGAFAWCEPAQLKPFVEDFHRMTRQSSSKSFVAAVEGALDEIRRRLQLELTCGCVPPEAGGKTAECPAGRLPISNFQPLEFLEHLQDVACDVTMADVLQVAALRSWVIAFTLDSPRSGEVKSPRKAAEASRALNSDISSLLRCDSESVEKEEDTSNPGFGIESTSVNDILAELLCTARNPLHLKWNRSAKMIKSFFIKYRSSMYSSGSDFLTYQKHHNECCQVSIESPNKLIVNNSSELGKSEGGWKDKKDAADLQVETGLAPDSRSCSEQCKVGRKRKMRKNEDINVTLADLEPQVINIPVERKNIKSKVVATGESVVLCPAPVNCMQPAEVGNKMNKKGKGVTNGQKAVDPVHNLSECSQDGNSKRKRKKSKRANADVPLVDSIRGITNTLEKVKSEHSRKDDETCYSYPGALLLTFASGVPLPSQSELISTFRKYGVVIESETELLKETSSARVVFAKSTDAEKAFNSSDKTGVFGPPFANYHLHYLPPIACSPHPIPPLPYIRESLERMISTLTTTTSVKETGPSDGMKPAARENLVGDMEGLLKKVNTMLDGAAAGT</sequence>
<accession>A0A804I3F3</accession>
<dbReference type="OMA" id="NVNGICH"/>
<feature type="region of interest" description="Disordered" evidence="1">
    <location>
        <begin position="1"/>
        <end position="31"/>
    </location>
</feature>
<dbReference type="Gene3D" id="2.30.30.140">
    <property type="match status" value="1"/>
</dbReference>
<dbReference type="Gramene" id="Ma02_t16230.1">
    <property type="protein sequence ID" value="Ma02_p16230.1"/>
    <property type="gene ID" value="Ma02_g16230"/>
</dbReference>
<dbReference type="PANTHER" id="PTHR42851:SF12">
    <property type="entry name" value="PWWP DOMAIN PROTEIN"/>
    <property type="match status" value="1"/>
</dbReference>
<evidence type="ECO:0000313" key="3">
    <source>
        <dbReference type="EnsemblPlants" id="Ma02_p16230.1"/>
    </source>
</evidence>
<dbReference type="Proteomes" id="UP000012960">
    <property type="component" value="Unplaced"/>
</dbReference>
<dbReference type="InterPro" id="IPR053063">
    <property type="entry name" value="PWWP_domain_containing_PDP"/>
</dbReference>
<evidence type="ECO:0000313" key="4">
    <source>
        <dbReference type="Proteomes" id="UP000012960"/>
    </source>
</evidence>
<dbReference type="CDD" id="cd05162">
    <property type="entry name" value="PWWP"/>
    <property type="match status" value="1"/>
</dbReference>
<protein>
    <recommendedName>
        <fullName evidence="2">PWWP domain-containing protein</fullName>
    </recommendedName>
</protein>
<dbReference type="PANTHER" id="PTHR42851">
    <property type="entry name" value="ALDOLASE-RELATED"/>
    <property type="match status" value="1"/>
</dbReference>
<feature type="region of interest" description="Disordered" evidence="1">
    <location>
        <begin position="478"/>
        <end position="518"/>
    </location>
</feature>
<dbReference type="PROSITE" id="PS50812">
    <property type="entry name" value="PWWP"/>
    <property type="match status" value="1"/>
</dbReference>
<feature type="domain" description="PWWP" evidence="2">
    <location>
        <begin position="95"/>
        <end position="158"/>
    </location>
</feature>
<dbReference type="InParanoid" id="A0A804I3F3"/>
<dbReference type="InterPro" id="IPR000313">
    <property type="entry name" value="PWWP_dom"/>
</dbReference>
<evidence type="ECO:0000259" key="2">
    <source>
        <dbReference type="PROSITE" id="PS50812"/>
    </source>
</evidence>
<evidence type="ECO:0000256" key="1">
    <source>
        <dbReference type="SAM" id="MobiDB-lite"/>
    </source>
</evidence>
<organism evidence="3 4">
    <name type="scientific">Musa acuminata subsp. malaccensis</name>
    <name type="common">Wild banana</name>
    <name type="synonym">Musa malaccensis</name>
    <dbReference type="NCBI Taxonomy" id="214687"/>
    <lineage>
        <taxon>Eukaryota</taxon>
        <taxon>Viridiplantae</taxon>
        <taxon>Streptophyta</taxon>
        <taxon>Embryophyta</taxon>
        <taxon>Tracheophyta</taxon>
        <taxon>Spermatophyta</taxon>
        <taxon>Magnoliopsida</taxon>
        <taxon>Liliopsida</taxon>
        <taxon>Zingiberales</taxon>
        <taxon>Musaceae</taxon>
        <taxon>Musa</taxon>
    </lineage>
</organism>
<dbReference type="Pfam" id="PF00855">
    <property type="entry name" value="PWWP"/>
    <property type="match status" value="1"/>
</dbReference>
<keyword evidence="4" id="KW-1185">Reference proteome</keyword>
<feature type="compositionally biased region" description="Low complexity" evidence="1">
    <location>
        <begin position="11"/>
        <end position="23"/>
    </location>
</feature>
<dbReference type="EnsemblPlants" id="Ma02_t16230.1">
    <property type="protein sequence ID" value="Ma02_p16230.1"/>
    <property type="gene ID" value="Ma02_g16230"/>
</dbReference>
<dbReference type="AlphaFoldDB" id="A0A804I3F3"/>
<proteinExistence type="predicted"/>
<name>A0A804I3F3_MUSAM</name>
<dbReference type="FunCoup" id="A0A804I3F3">
    <property type="interactions" value="5"/>
</dbReference>